<proteinExistence type="predicted"/>
<feature type="compositionally biased region" description="Low complexity" evidence="1">
    <location>
        <begin position="62"/>
        <end position="75"/>
    </location>
</feature>
<evidence type="ECO:0000313" key="2">
    <source>
        <dbReference type="Proteomes" id="UP000515202"/>
    </source>
</evidence>
<reference evidence="3" key="1">
    <citation type="submission" date="2025-08" db="UniProtKB">
        <authorList>
            <consortium name="RefSeq"/>
        </authorList>
    </citation>
    <scope>IDENTIFICATION</scope>
    <source>
        <tissue evidence="3">Kidney</tissue>
    </source>
</reference>
<dbReference type="Proteomes" id="UP000515202">
    <property type="component" value="Unplaced"/>
</dbReference>
<dbReference type="GeneID" id="105306156"/>
<protein>
    <submittedName>
        <fullName evidence="3">Small proline-rich protein 4-like</fullName>
    </submittedName>
</protein>
<keyword evidence="2" id="KW-1185">Reference proteome</keyword>
<dbReference type="OrthoDB" id="9539286at2759"/>
<accession>A0A6P6BWX9</accession>
<evidence type="ECO:0000256" key="1">
    <source>
        <dbReference type="SAM" id="MobiDB-lite"/>
    </source>
</evidence>
<sequence length="81" mass="8578">MQDQLGDSPGPGSPVPTAMSSQQQVKQPCRPPPVQCQETCAPRTEEPCAPQAKKQCPPKGTAIPAQQKCPPAQQASKSQQK</sequence>
<dbReference type="KEGG" id="pvp:105306156"/>
<organism evidence="2 3">
    <name type="scientific">Pteropus vampyrus</name>
    <name type="common">Large flying fox</name>
    <dbReference type="NCBI Taxonomy" id="132908"/>
    <lineage>
        <taxon>Eukaryota</taxon>
        <taxon>Metazoa</taxon>
        <taxon>Chordata</taxon>
        <taxon>Craniata</taxon>
        <taxon>Vertebrata</taxon>
        <taxon>Euteleostomi</taxon>
        <taxon>Mammalia</taxon>
        <taxon>Eutheria</taxon>
        <taxon>Laurasiatheria</taxon>
        <taxon>Chiroptera</taxon>
        <taxon>Yinpterochiroptera</taxon>
        <taxon>Pteropodoidea</taxon>
        <taxon>Pteropodidae</taxon>
        <taxon>Pteropodinae</taxon>
        <taxon>Pteropus</taxon>
    </lineage>
</organism>
<gene>
    <name evidence="3" type="primary">LOC105306156</name>
</gene>
<dbReference type="RefSeq" id="XP_023379636.1">
    <property type="nucleotide sequence ID" value="XM_023523868.1"/>
</dbReference>
<evidence type="ECO:0000313" key="3">
    <source>
        <dbReference type="RefSeq" id="XP_023379636.1"/>
    </source>
</evidence>
<name>A0A6P6BWX9_PTEVA</name>
<feature type="region of interest" description="Disordered" evidence="1">
    <location>
        <begin position="1"/>
        <end position="81"/>
    </location>
</feature>
<dbReference type="PRINTS" id="PR00021">
    <property type="entry name" value="PRORICH"/>
</dbReference>
<dbReference type="AlphaFoldDB" id="A0A6P6BWX9"/>